<sequence length="179" mass="19508">MASANASTNEPNNGLNYFGAWAGSLSSLPFAAEMASYAESVYSTVPELPSLSNVFSCFSRTEAVEAEGVEAEGSVQMMNGQMVRTEPMTTGLGDDKWEGVPWIRADPSNPFEPEWVLDGLERKLNRKVLDCWGDGWEVARSQVRCAVFVLRVVCDEPAAGYLEPGSAGLDWTLQLDLTM</sequence>
<dbReference type="AlphaFoldDB" id="A0A8E2E678"/>
<proteinExistence type="predicted"/>
<name>A0A8E2E678_9PEZI</name>
<reference evidence="1 2" key="1">
    <citation type="journal article" date="2016" name="Nat. Commun.">
        <title>Ectomycorrhizal ecology is imprinted in the genome of the dominant symbiotic fungus Cenococcum geophilum.</title>
        <authorList>
            <consortium name="DOE Joint Genome Institute"/>
            <person name="Peter M."/>
            <person name="Kohler A."/>
            <person name="Ohm R.A."/>
            <person name="Kuo A."/>
            <person name="Krutzmann J."/>
            <person name="Morin E."/>
            <person name="Arend M."/>
            <person name="Barry K.W."/>
            <person name="Binder M."/>
            <person name="Choi C."/>
            <person name="Clum A."/>
            <person name="Copeland A."/>
            <person name="Grisel N."/>
            <person name="Haridas S."/>
            <person name="Kipfer T."/>
            <person name="LaButti K."/>
            <person name="Lindquist E."/>
            <person name="Lipzen A."/>
            <person name="Maire R."/>
            <person name="Meier B."/>
            <person name="Mihaltcheva S."/>
            <person name="Molinier V."/>
            <person name="Murat C."/>
            <person name="Poggeler S."/>
            <person name="Quandt C.A."/>
            <person name="Sperisen C."/>
            <person name="Tritt A."/>
            <person name="Tisserant E."/>
            <person name="Crous P.W."/>
            <person name="Henrissat B."/>
            <person name="Nehls U."/>
            <person name="Egli S."/>
            <person name="Spatafora J.W."/>
            <person name="Grigoriev I.V."/>
            <person name="Martin F.M."/>
        </authorList>
    </citation>
    <scope>NUCLEOTIDE SEQUENCE [LARGE SCALE GENOMIC DNA]</scope>
    <source>
        <strain evidence="1 2">CBS 459.81</strain>
    </source>
</reference>
<evidence type="ECO:0000313" key="1">
    <source>
        <dbReference type="EMBL" id="OCK78053.1"/>
    </source>
</evidence>
<dbReference type="Proteomes" id="UP000250266">
    <property type="component" value="Unassembled WGS sequence"/>
</dbReference>
<protein>
    <submittedName>
        <fullName evidence="1">Uncharacterized protein</fullName>
    </submittedName>
</protein>
<dbReference type="EMBL" id="KV745083">
    <property type="protein sequence ID" value="OCK78053.1"/>
    <property type="molecule type" value="Genomic_DNA"/>
</dbReference>
<organism evidence="1 2">
    <name type="scientific">Lepidopterella palustris CBS 459.81</name>
    <dbReference type="NCBI Taxonomy" id="1314670"/>
    <lineage>
        <taxon>Eukaryota</taxon>
        <taxon>Fungi</taxon>
        <taxon>Dikarya</taxon>
        <taxon>Ascomycota</taxon>
        <taxon>Pezizomycotina</taxon>
        <taxon>Dothideomycetes</taxon>
        <taxon>Pleosporomycetidae</taxon>
        <taxon>Mytilinidiales</taxon>
        <taxon>Argynnaceae</taxon>
        <taxon>Lepidopterella</taxon>
    </lineage>
</organism>
<evidence type="ECO:0000313" key="2">
    <source>
        <dbReference type="Proteomes" id="UP000250266"/>
    </source>
</evidence>
<keyword evidence="2" id="KW-1185">Reference proteome</keyword>
<accession>A0A8E2E678</accession>
<gene>
    <name evidence="1" type="ORF">K432DRAFT_101368</name>
</gene>